<proteinExistence type="predicted"/>
<protein>
    <recommendedName>
        <fullName evidence="5">DUF4398 domain-containing protein</fullName>
    </recommendedName>
</protein>
<evidence type="ECO:0000256" key="1">
    <source>
        <dbReference type="SAM" id="MobiDB-lite"/>
    </source>
</evidence>
<organism evidence="3 4">
    <name type="scientific">Agromyces salentinus</name>
    <dbReference type="NCBI Taxonomy" id="269421"/>
    <lineage>
        <taxon>Bacteria</taxon>
        <taxon>Bacillati</taxon>
        <taxon>Actinomycetota</taxon>
        <taxon>Actinomycetes</taxon>
        <taxon>Micrococcales</taxon>
        <taxon>Microbacteriaceae</taxon>
        <taxon>Agromyces</taxon>
    </lineage>
</organism>
<feature type="signal peptide" evidence="2">
    <location>
        <begin position="1"/>
        <end position="24"/>
    </location>
</feature>
<accession>A0ABP4YSD9</accession>
<gene>
    <name evidence="3" type="ORF">GCM10009750_01460</name>
</gene>
<sequence>MRRGALAFAAAVAAVAILSSCAPAYDEETEAVLRGHVLAVSRASATGDWQRAVTTLDVLAGDVSEARADGKLDDERYRNIRSAMELVRVDLEAAIQAAADEAARARLLEEQARLQQQLTELQNQGDGGAPETGGGPAPGGGEENKKGKNGKGEDGKGEGGKEGKGDKK</sequence>
<keyword evidence="2" id="KW-0732">Signal</keyword>
<evidence type="ECO:0008006" key="5">
    <source>
        <dbReference type="Google" id="ProtNLM"/>
    </source>
</evidence>
<dbReference type="PROSITE" id="PS51257">
    <property type="entry name" value="PROKAR_LIPOPROTEIN"/>
    <property type="match status" value="1"/>
</dbReference>
<evidence type="ECO:0000256" key="2">
    <source>
        <dbReference type="SAM" id="SignalP"/>
    </source>
</evidence>
<feature type="compositionally biased region" description="Gly residues" evidence="1">
    <location>
        <begin position="125"/>
        <end position="141"/>
    </location>
</feature>
<name>A0ABP4YSD9_9MICO</name>
<feature type="compositionally biased region" description="Basic and acidic residues" evidence="1">
    <location>
        <begin position="142"/>
        <end position="168"/>
    </location>
</feature>
<feature type="region of interest" description="Disordered" evidence="1">
    <location>
        <begin position="118"/>
        <end position="168"/>
    </location>
</feature>
<evidence type="ECO:0000313" key="3">
    <source>
        <dbReference type="EMBL" id="GAA1822744.1"/>
    </source>
</evidence>
<keyword evidence="4" id="KW-1185">Reference proteome</keyword>
<reference evidence="4" key="1">
    <citation type="journal article" date="2019" name="Int. J. Syst. Evol. Microbiol.">
        <title>The Global Catalogue of Microorganisms (GCM) 10K type strain sequencing project: providing services to taxonomists for standard genome sequencing and annotation.</title>
        <authorList>
            <consortium name="The Broad Institute Genomics Platform"/>
            <consortium name="The Broad Institute Genome Sequencing Center for Infectious Disease"/>
            <person name="Wu L."/>
            <person name="Ma J."/>
        </authorList>
    </citation>
    <scope>NUCLEOTIDE SEQUENCE [LARGE SCALE GENOMIC DNA]</scope>
    <source>
        <strain evidence="4">JCM 14323</strain>
    </source>
</reference>
<feature type="chain" id="PRO_5045627585" description="DUF4398 domain-containing protein" evidence="2">
    <location>
        <begin position="25"/>
        <end position="168"/>
    </location>
</feature>
<dbReference type="EMBL" id="BAAANK010000001">
    <property type="protein sequence ID" value="GAA1822744.1"/>
    <property type="molecule type" value="Genomic_DNA"/>
</dbReference>
<evidence type="ECO:0000313" key="4">
    <source>
        <dbReference type="Proteomes" id="UP001501746"/>
    </source>
</evidence>
<comment type="caution">
    <text evidence="3">The sequence shown here is derived from an EMBL/GenBank/DDBJ whole genome shotgun (WGS) entry which is preliminary data.</text>
</comment>
<dbReference type="Proteomes" id="UP001501746">
    <property type="component" value="Unassembled WGS sequence"/>
</dbReference>